<dbReference type="EMBL" id="JAESVB010000026">
    <property type="protein sequence ID" value="MCB8878208.1"/>
    <property type="molecule type" value="Genomic_DNA"/>
</dbReference>
<evidence type="ECO:0000259" key="5">
    <source>
        <dbReference type="PROSITE" id="PS51677"/>
    </source>
</evidence>
<comment type="caution">
    <text evidence="6">The sequence shown here is derived from an EMBL/GenBank/DDBJ whole genome shotgun (WGS) entry which is preliminary data.</text>
</comment>
<accession>A0A964E1W6</accession>
<keyword evidence="7" id="KW-1185">Reference proteome</keyword>
<dbReference type="InterPro" id="IPR002509">
    <property type="entry name" value="NODB_dom"/>
</dbReference>
<dbReference type="Gene3D" id="3.20.20.370">
    <property type="entry name" value="Glycoside hydrolase/deacetylase"/>
    <property type="match status" value="1"/>
</dbReference>
<dbReference type="InterPro" id="IPR017625">
    <property type="entry name" value="PuuE"/>
</dbReference>
<evidence type="ECO:0000313" key="7">
    <source>
        <dbReference type="Proteomes" id="UP000708298"/>
    </source>
</evidence>
<proteinExistence type="inferred from homology"/>
<dbReference type="SUPFAM" id="SSF88713">
    <property type="entry name" value="Glycoside hydrolase/deacetylase"/>
    <property type="match status" value="1"/>
</dbReference>
<evidence type="ECO:0000256" key="4">
    <source>
        <dbReference type="ARBA" id="ARBA00032976"/>
    </source>
</evidence>
<sequence length="303" mass="33606">MSGTYPRDLIGYAGHPPNPAWPGDARIAVSIVLNVEEGGEYSILHGDDHAEYVLTDSGVSTPLMGARDLNVESAFNYGSRTGFWNVMRLLRQRSVQATIYAVGMALERNPRAAAEIRGSGFDVVCHGYRWIDYHGVPEAVERAHIAQNVAAVTAAVGRAPIGWYTGRPSPNTRRLVVEHGGFLYDCDAYDDDLPYWTEVADKPHLILPYSLDNNDARLNRGGDFAGSDDFFAYCRDAFDYLHREGGDGRPRMMSIGLHSRLIGRPGRIGGLARLLDHIQRHEGVWLTGRDAIARHWIARHPPC</sequence>
<dbReference type="RefSeq" id="WP_227323854.1">
    <property type="nucleotide sequence ID" value="NZ_JAESVB010000026.1"/>
</dbReference>
<gene>
    <name evidence="6" type="ORF">ASILVAE211_23695</name>
</gene>
<organism evidence="6 7">
    <name type="scientific">Acidisoma silvae</name>
    <dbReference type="NCBI Taxonomy" id="2802396"/>
    <lineage>
        <taxon>Bacteria</taxon>
        <taxon>Pseudomonadati</taxon>
        <taxon>Pseudomonadota</taxon>
        <taxon>Alphaproteobacteria</taxon>
        <taxon>Acetobacterales</taxon>
        <taxon>Acidocellaceae</taxon>
        <taxon>Acidisoma</taxon>
    </lineage>
</organism>
<dbReference type="Proteomes" id="UP000708298">
    <property type="component" value="Unassembled WGS sequence"/>
</dbReference>
<dbReference type="PANTHER" id="PTHR43123">
    <property type="entry name" value="POLYSACCHARIDE DEACETYLASE-RELATED"/>
    <property type="match status" value="1"/>
</dbReference>
<dbReference type="InterPro" id="IPR011330">
    <property type="entry name" value="Glyco_hydro/deAcase_b/a-brl"/>
</dbReference>
<dbReference type="GO" id="GO:0016810">
    <property type="term" value="F:hydrolase activity, acting on carbon-nitrogen (but not peptide) bonds"/>
    <property type="evidence" value="ECO:0007669"/>
    <property type="project" value="InterPro"/>
</dbReference>
<comment type="similarity">
    <text evidence="2">Belongs to the polysaccharide deacetylase family.</text>
</comment>
<feature type="domain" description="NodB homology" evidence="5">
    <location>
        <begin position="69"/>
        <end position="287"/>
    </location>
</feature>
<dbReference type="CDD" id="cd10977">
    <property type="entry name" value="CE4_PuuE_SpCDA1"/>
    <property type="match status" value="1"/>
</dbReference>
<reference evidence="6" key="1">
    <citation type="journal article" date="2021" name="Microorganisms">
        <title>Acidisoma silvae sp. nov. and Acidisomacellulosilytica sp. nov., Two Acidophilic Bacteria Isolated from Decaying Wood, Hydrolyzing Cellulose and Producing Poly-3-hydroxybutyrate.</title>
        <authorList>
            <person name="Mieszkin S."/>
            <person name="Pouder E."/>
            <person name="Uroz S."/>
            <person name="Simon-Colin C."/>
            <person name="Alain K."/>
        </authorList>
    </citation>
    <scope>NUCLEOTIDE SEQUENCE</scope>
    <source>
        <strain evidence="6">HW T2.11</strain>
    </source>
</reference>
<dbReference type="PROSITE" id="PS51677">
    <property type="entry name" value="NODB"/>
    <property type="match status" value="1"/>
</dbReference>
<dbReference type="GO" id="GO:0005975">
    <property type="term" value="P:carbohydrate metabolic process"/>
    <property type="evidence" value="ECO:0007669"/>
    <property type="project" value="InterPro"/>
</dbReference>
<evidence type="ECO:0000256" key="2">
    <source>
        <dbReference type="ARBA" id="ARBA00010973"/>
    </source>
</evidence>
<dbReference type="AlphaFoldDB" id="A0A964E1W6"/>
<name>A0A964E1W6_9PROT</name>
<evidence type="ECO:0000313" key="6">
    <source>
        <dbReference type="EMBL" id="MCB8878208.1"/>
    </source>
</evidence>
<comment type="function">
    <text evidence="1">Is involved in generating a small heat-stable compound (Nod), an acylated oligomer of N-acetylglucosamine, that stimulates mitosis in various plant protoplasts.</text>
</comment>
<protein>
    <recommendedName>
        <fullName evidence="3">Chitooligosaccharide deacetylase</fullName>
    </recommendedName>
    <alternativeName>
        <fullName evidence="4">Nodulation protein B</fullName>
    </alternativeName>
</protein>
<dbReference type="PANTHER" id="PTHR43123:SF1">
    <property type="entry name" value="POLYSACCHARIDE DEACETYLASE-RELATED"/>
    <property type="match status" value="1"/>
</dbReference>
<evidence type="ECO:0000256" key="1">
    <source>
        <dbReference type="ARBA" id="ARBA00003236"/>
    </source>
</evidence>
<evidence type="ECO:0000256" key="3">
    <source>
        <dbReference type="ARBA" id="ARBA00020071"/>
    </source>
</evidence>
<dbReference type="Pfam" id="PF01522">
    <property type="entry name" value="Polysacc_deac_1"/>
    <property type="match status" value="1"/>
</dbReference>
<reference evidence="6" key="2">
    <citation type="submission" date="2021-01" db="EMBL/GenBank/DDBJ databases">
        <authorList>
            <person name="Mieszkin S."/>
            <person name="Pouder E."/>
            <person name="Alain K."/>
        </authorList>
    </citation>
    <scope>NUCLEOTIDE SEQUENCE</scope>
    <source>
        <strain evidence="6">HW T2.11</strain>
    </source>
</reference>